<dbReference type="OrthoDB" id="3242564at2"/>
<name>A0A5N5RHZ3_9BIFI</name>
<accession>A0A5N5RHZ3</accession>
<dbReference type="Proteomes" id="UP000326336">
    <property type="component" value="Unassembled WGS sequence"/>
</dbReference>
<evidence type="ECO:0000313" key="1">
    <source>
        <dbReference type="EMBL" id="KAB5606874.1"/>
    </source>
</evidence>
<proteinExistence type="predicted"/>
<keyword evidence="2" id="KW-1185">Reference proteome</keyword>
<dbReference type="AlphaFoldDB" id="A0A5N5RHZ3"/>
<evidence type="ECO:0000313" key="2">
    <source>
        <dbReference type="Proteomes" id="UP000326336"/>
    </source>
</evidence>
<comment type="caution">
    <text evidence="1">The sequence shown here is derived from an EMBL/GenBank/DDBJ whole genome shotgun (WGS) entry which is preliminary data.</text>
</comment>
<reference evidence="1 2" key="1">
    <citation type="journal article" date="2019" name="Int. J. Syst. Evol. Microbiol.">
        <title>Bifidobacterium jacchi sp. nov., isolated from the faeces of a baby common marmoset (Callithrix jacchus).</title>
        <authorList>
            <person name="Modesto M."/>
            <person name="Watanabe K."/>
            <person name="Arita M."/>
            <person name="Satti M."/>
            <person name="Oki K."/>
            <person name="Sciavilla P."/>
            <person name="Patavino C."/>
            <person name="Camma C."/>
            <person name="Michelini S."/>
            <person name="Sgorbati B."/>
            <person name="Mattarelli P."/>
        </authorList>
    </citation>
    <scope>NUCLEOTIDE SEQUENCE [LARGE SCALE GENOMIC DNA]</scope>
    <source>
        <strain evidence="1 2">MRM 9.3</strain>
    </source>
</reference>
<organism evidence="1 2">
    <name type="scientific">Bifidobacterium jacchi</name>
    <dbReference type="NCBI Taxonomy" id="2490545"/>
    <lineage>
        <taxon>Bacteria</taxon>
        <taxon>Bacillati</taxon>
        <taxon>Actinomycetota</taxon>
        <taxon>Actinomycetes</taxon>
        <taxon>Bifidobacteriales</taxon>
        <taxon>Bifidobacteriaceae</taxon>
        <taxon>Bifidobacterium</taxon>
    </lineage>
</organism>
<dbReference type="EMBL" id="RQSP01000018">
    <property type="protein sequence ID" value="KAB5606874.1"/>
    <property type="molecule type" value="Genomic_DNA"/>
</dbReference>
<evidence type="ECO:0008006" key="3">
    <source>
        <dbReference type="Google" id="ProtNLM"/>
    </source>
</evidence>
<sequence length="572" mass="61318">MRFKPLEVLRRAVRPVAALATAVAALAGGMVVAGTAGAVQTSGLPGYTSTVAFDIKWPTWSTWGETDFGPLARVDGRWAYCVEADVKYTGVAGTWSNVPSSNVTATRLAWLADKYNDNNDLHQAALSYLVHEKMDPNGAAFLNAFAAAGLKNGDWNQVKSTAGKMWTDATNNMPASVKAEYEYDANTKRSGTVNVSIRNAANTYLQGIAYTATLTGPAVFASNGKKTVSGKTAANATHLKWTATGNGKVTTKVSYKAPVARRLASPNQDLFQFDKDPATKSASVTFNVEKSFQPTITTQISATTLPRGTPVKDNITFGVNKGDTWPANTKVRADGYYYVGNKTSILTTIPLNKDETPDAYLTRVKAHAGSPKATATITATKPGTIETTALNANGKPYTSPGDGSYGTWVWVIRKSQQADPGMISGDYVDVFGQKNETASHPGTPSHDSVVLEQAGSTGRDIMDTITIGALPADYGSYTGDAQYGFDKDADATIRVWWAGAGTGVKADDEKYKPTTVEEPKADANHRIIGEWTVPARNGRYKVGGGTITLTTRQIRPTFLARTHDFERMGRME</sequence>
<gene>
    <name evidence="1" type="ORF">EHS19_06120</name>
</gene>
<dbReference type="RefSeq" id="WP_151916896.1">
    <property type="nucleotide sequence ID" value="NZ_RQSP01000018.1"/>
</dbReference>
<protein>
    <recommendedName>
        <fullName evidence="3">Peptidase</fullName>
    </recommendedName>
</protein>